<accession>A0ABX0TZA2</accession>
<feature type="transmembrane region" description="Helical" evidence="5">
    <location>
        <begin position="33"/>
        <end position="49"/>
    </location>
</feature>
<dbReference type="InterPro" id="IPR037185">
    <property type="entry name" value="EmrE-like"/>
</dbReference>
<dbReference type="PANTHER" id="PTHR36116:SF1">
    <property type="entry name" value="UPF0060 MEMBRANE PROTEIN YNFA"/>
    <property type="match status" value="1"/>
</dbReference>
<feature type="transmembrane region" description="Helical" evidence="5">
    <location>
        <begin position="86"/>
        <end position="105"/>
    </location>
</feature>
<evidence type="ECO:0000313" key="6">
    <source>
        <dbReference type="EMBL" id="NIJ22512.1"/>
    </source>
</evidence>
<keyword evidence="4 5" id="KW-0472">Membrane</keyword>
<feature type="transmembrane region" description="Helical" evidence="5">
    <location>
        <begin position="61"/>
        <end position="79"/>
    </location>
</feature>
<evidence type="ECO:0000313" key="7">
    <source>
        <dbReference type="Proteomes" id="UP000788153"/>
    </source>
</evidence>
<comment type="subcellular location">
    <subcellularLocation>
        <location evidence="5">Cell membrane</location>
        <topology evidence="5">Multi-pass membrane protein</topology>
    </subcellularLocation>
</comment>
<comment type="similarity">
    <text evidence="5">Belongs to the UPF0060 family.</text>
</comment>
<evidence type="ECO:0000256" key="1">
    <source>
        <dbReference type="ARBA" id="ARBA00022475"/>
    </source>
</evidence>
<keyword evidence="1 5" id="KW-1003">Cell membrane</keyword>
<name>A0ABX0TZA2_9SPHN</name>
<dbReference type="Proteomes" id="UP000788153">
    <property type="component" value="Unassembled WGS sequence"/>
</dbReference>
<proteinExistence type="inferred from homology"/>
<reference evidence="6 7" key="1">
    <citation type="submission" date="2020-03" db="EMBL/GenBank/DDBJ databases">
        <title>Genomic Encyclopedia of Type Strains, Phase IV (KMG-IV): sequencing the most valuable type-strain genomes for metagenomic binning, comparative biology and taxonomic classification.</title>
        <authorList>
            <person name="Goeker M."/>
        </authorList>
    </citation>
    <scope>NUCLEOTIDE SEQUENCE [LARGE SCALE GENOMIC DNA]</scope>
    <source>
        <strain evidence="6 7">DSM 22753</strain>
    </source>
</reference>
<evidence type="ECO:0000256" key="5">
    <source>
        <dbReference type="HAMAP-Rule" id="MF_00010"/>
    </source>
</evidence>
<gene>
    <name evidence="6" type="ORF">FHT01_000054</name>
</gene>
<dbReference type="HAMAP" id="MF_00010">
    <property type="entry name" value="UPF0060"/>
    <property type="match status" value="1"/>
</dbReference>
<protein>
    <submittedName>
        <fullName evidence="6">Small multidrug resistance family-3 protein</fullName>
    </submittedName>
</protein>
<dbReference type="NCBIfam" id="NF002586">
    <property type="entry name" value="PRK02237.1"/>
    <property type="match status" value="1"/>
</dbReference>
<dbReference type="SUPFAM" id="SSF103481">
    <property type="entry name" value="Multidrug resistance efflux transporter EmrE"/>
    <property type="match status" value="1"/>
</dbReference>
<keyword evidence="2 5" id="KW-0812">Transmembrane</keyword>
<sequence>MMPIYFVYPLAALGEIAGCFAFWAWLRLGKSPLWIAPGMVALALFAWLLTQVPTDTAARAYAAYGGVYIAASILWLWIVEDTRPDRWDFAGVGLCLAGTLVILLAPRPA</sequence>
<evidence type="ECO:0000256" key="2">
    <source>
        <dbReference type="ARBA" id="ARBA00022692"/>
    </source>
</evidence>
<keyword evidence="7" id="KW-1185">Reference proteome</keyword>
<dbReference type="PANTHER" id="PTHR36116">
    <property type="entry name" value="UPF0060 MEMBRANE PROTEIN YNFA"/>
    <property type="match status" value="1"/>
</dbReference>
<evidence type="ECO:0000256" key="4">
    <source>
        <dbReference type="ARBA" id="ARBA00023136"/>
    </source>
</evidence>
<evidence type="ECO:0000256" key="3">
    <source>
        <dbReference type="ARBA" id="ARBA00022989"/>
    </source>
</evidence>
<dbReference type="EMBL" id="JAASQP010000001">
    <property type="protein sequence ID" value="NIJ22512.1"/>
    <property type="molecule type" value="Genomic_DNA"/>
</dbReference>
<dbReference type="InterPro" id="IPR003844">
    <property type="entry name" value="UPF0060"/>
</dbReference>
<dbReference type="Pfam" id="PF02694">
    <property type="entry name" value="UPF0060"/>
    <property type="match status" value="1"/>
</dbReference>
<feature type="transmembrane region" description="Helical" evidence="5">
    <location>
        <begin position="6"/>
        <end position="26"/>
    </location>
</feature>
<comment type="caution">
    <text evidence="6">The sequence shown here is derived from an EMBL/GenBank/DDBJ whole genome shotgun (WGS) entry which is preliminary data.</text>
</comment>
<organism evidence="6 7">
    <name type="scientific">Sphingomonas japonica</name>
    <dbReference type="NCBI Taxonomy" id="511662"/>
    <lineage>
        <taxon>Bacteria</taxon>
        <taxon>Pseudomonadati</taxon>
        <taxon>Pseudomonadota</taxon>
        <taxon>Alphaproteobacteria</taxon>
        <taxon>Sphingomonadales</taxon>
        <taxon>Sphingomonadaceae</taxon>
        <taxon>Sphingomonas</taxon>
    </lineage>
</organism>
<keyword evidence="3 5" id="KW-1133">Transmembrane helix</keyword>